<feature type="compositionally biased region" description="Basic and acidic residues" evidence="1">
    <location>
        <begin position="129"/>
        <end position="144"/>
    </location>
</feature>
<name>A0ABR1JCT5_9AGAR</name>
<evidence type="ECO:0000313" key="2">
    <source>
        <dbReference type="EMBL" id="KAK7457241.1"/>
    </source>
</evidence>
<protein>
    <submittedName>
        <fullName evidence="2">Uncharacterized protein</fullName>
    </submittedName>
</protein>
<dbReference type="EMBL" id="JBANRG010000020">
    <property type="protein sequence ID" value="KAK7457241.1"/>
    <property type="molecule type" value="Genomic_DNA"/>
</dbReference>
<feature type="compositionally biased region" description="Low complexity" evidence="1">
    <location>
        <begin position="110"/>
        <end position="123"/>
    </location>
</feature>
<feature type="compositionally biased region" description="Pro residues" evidence="1">
    <location>
        <begin position="49"/>
        <end position="66"/>
    </location>
</feature>
<feature type="compositionally biased region" description="Pro residues" evidence="1">
    <location>
        <begin position="147"/>
        <end position="161"/>
    </location>
</feature>
<proteinExistence type="predicted"/>
<feature type="compositionally biased region" description="Acidic residues" evidence="1">
    <location>
        <begin position="17"/>
        <end position="29"/>
    </location>
</feature>
<organism evidence="2 3">
    <name type="scientific">Marasmiellus scandens</name>
    <dbReference type="NCBI Taxonomy" id="2682957"/>
    <lineage>
        <taxon>Eukaryota</taxon>
        <taxon>Fungi</taxon>
        <taxon>Dikarya</taxon>
        <taxon>Basidiomycota</taxon>
        <taxon>Agaricomycotina</taxon>
        <taxon>Agaricomycetes</taxon>
        <taxon>Agaricomycetidae</taxon>
        <taxon>Agaricales</taxon>
        <taxon>Marasmiineae</taxon>
        <taxon>Omphalotaceae</taxon>
        <taxon>Marasmiellus</taxon>
    </lineage>
</organism>
<dbReference type="Proteomes" id="UP001498398">
    <property type="component" value="Unassembled WGS sequence"/>
</dbReference>
<comment type="caution">
    <text evidence="2">The sequence shown here is derived from an EMBL/GenBank/DDBJ whole genome shotgun (WGS) entry which is preliminary data.</text>
</comment>
<evidence type="ECO:0000313" key="3">
    <source>
        <dbReference type="Proteomes" id="UP001498398"/>
    </source>
</evidence>
<accession>A0ABR1JCT5</accession>
<feature type="compositionally biased region" description="Basic residues" evidence="1">
    <location>
        <begin position="1"/>
        <end position="10"/>
    </location>
</feature>
<gene>
    <name evidence="2" type="ORF">VKT23_010541</name>
</gene>
<reference evidence="2 3" key="1">
    <citation type="submission" date="2024-01" db="EMBL/GenBank/DDBJ databases">
        <title>A draft genome for the cacao thread blight pathogen Marasmiellus scandens.</title>
        <authorList>
            <person name="Baruah I.K."/>
            <person name="Leung J."/>
            <person name="Bukari Y."/>
            <person name="Amoako-Attah I."/>
            <person name="Meinhardt L.W."/>
            <person name="Bailey B.A."/>
            <person name="Cohen S.P."/>
        </authorList>
    </citation>
    <scope>NUCLEOTIDE SEQUENCE [LARGE SCALE GENOMIC DNA]</scope>
    <source>
        <strain evidence="2 3">GH-19</strain>
    </source>
</reference>
<keyword evidence="3" id="KW-1185">Reference proteome</keyword>
<sequence>MAPGRPRKKRSDTIPDDRDEEIDFGDGSEDMAPTDHSQEDTGSTRDFSVPPPSPPTNQAPLPPLDDPAPTSHTADDDTADNTPPVSAIPASSARDMAGQTSASLDRLRPRASTSGASPSSSPRKALKGKGKEKESRQKDMEAGKDAPIPPSPFPPNCPLIPPTHKETGATSIRRTDNNLLTLYNRSSHLERHLHDLRIPSTEYARSLSGIAKSLEPVG</sequence>
<evidence type="ECO:0000256" key="1">
    <source>
        <dbReference type="SAM" id="MobiDB-lite"/>
    </source>
</evidence>
<feature type="region of interest" description="Disordered" evidence="1">
    <location>
        <begin position="1"/>
        <end position="173"/>
    </location>
</feature>